<comment type="caution">
    <text evidence="3">The sequence shown here is derived from an EMBL/GenBank/DDBJ whole genome shotgun (WGS) entry which is preliminary data.</text>
</comment>
<dbReference type="Proteomes" id="UP000643279">
    <property type="component" value="Unassembled WGS sequence"/>
</dbReference>
<evidence type="ECO:0000256" key="1">
    <source>
        <dbReference type="SAM" id="MobiDB-lite"/>
    </source>
</evidence>
<organism evidence="3 4">
    <name type="scientific">Arthrobacter liuii</name>
    <dbReference type="NCBI Taxonomy" id="1476996"/>
    <lineage>
        <taxon>Bacteria</taxon>
        <taxon>Bacillati</taxon>
        <taxon>Actinomycetota</taxon>
        <taxon>Actinomycetes</taxon>
        <taxon>Micrococcales</taxon>
        <taxon>Micrococcaceae</taxon>
        <taxon>Arthrobacter</taxon>
    </lineage>
</organism>
<feature type="domain" description="Phage-like element PBSX protein XkdF" evidence="2">
    <location>
        <begin position="4"/>
        <end position="119"/>
    </location>
</feature>
<protein>
    <recommendedName>
        <fullName evidence="2">Phage-like element PBSX protein XkdF domain-containing protein</fullName>
    </recommendedName>
</protein>
<dbReference type="Pfam" id="PF14550">
    <property type="entry name" value="Peptidase_S78_2"/>
    <property type="match status" value="1"/>
</dbReference>
<evidence type="ECO:0000313" key="3">
    <source>
        <dbReference type="EMBL" id="GGH93766.1"/>
    </source>
</evidence>
<dbReference type="RefSeq" id="WP_188571043.1">
    <property type="nucleotide sequence ID" value="NZ_BMFW01000005.1"/>
</dbReference>
<keyword evidence="4" id="KW-1185">Reference proteome</keyword>
<gene>
    <name evidence="3" type="ORF">GCM10007170_15400</name>
</gene>
<reference evidence="4" key="1">
    <citation type="journal article" date="2019" name="Int. J. Syst. Evol. Microbiol.">
        <title>The Global Catalogue of Microorganisms (GCM) 10K type strain sequencing project: providing services to taxonomists for standard genome sequencing and annotation.</title>
        <authorList>
            <consortium name="The Broad Institute Genomics Platform"/>
            <consortium name="The Broad Institute Genome Sequencing Center for Infectious Disease"/>
            <person name="Wu L."/>
            <person name="Ma J."/>
        </authorList>
    </citation>
    <scope>NUCLEOTIDE SEQUENCE [LARGE SCALE GENOMIC DNA]</scope>
    <source>
        <strain evidence="4">CGMCC 1.12778</strain>
    </source>
</reference>
<evidence type="ECO:0000313" key="4">
    <source>
        <dbReference type="Proteomes" id="UP000643279"/>
    </source>
</evidence>
<feature type="region of interest" description="Disordered" evidence="1">
    <location>
        <begin position="105"/>
        <end position="128"/>
    </location>
</feature>
<name>A0ABQ2AQC7_9MICC</name>
<proteinExistence type="predicted"/>
<evidence type="ECO:0000259" key="2">
    <source>
        <dbReference type="Pfam" id="PF14550"/>
    </source>
</evidence>
<dbReference type="InterPro" id="IPR027924">
    <property type="entry name" value="XkdF"/>
</dbReference>
<accession>A0ABQ2AQC7</accession>
<dbReference type="EMBL" id="BMFW01000005">
    <property type="protein sequence ID" value="GGH93766.1"/>
    <property type="molecule type" value="Genomic_DNA"/>
</dbReference>
<sequence length="128" mass="14237">MERPQRYVLGIAYQAGPDPRIATGADGSRDYFTPEELEKAAWAFNKSSRSIGLHHADGTEGHADTVESYIYRGPDWDLGDGVIVKSGDWLIGSVLDEPTWERYEKGEFTGYSPQGTAKRRKPSILTES</sequence>